<feature type="binding site" evidence="6">
    <location>
        <position position="93"/>
    </location>
    <ligand>
        <name>ATP</name>
        <dbReference type="ChEBI" id="CHEBI:30616"/>
    </ligand>
</feature>
<sequence length="407" mass="46302">MAIVTVAPQSPKGDDTADFGDFVSNEDEELDLEEVVEPWVKYDAKETSHVFYPIRVGEVLNERYLIEHKVGSGGFSTVWMAHDLQEKRDVALKVMSSGDYGEHEVRMQDEIIQTVQDTSHLVTYLATFFLPGNGSRHRVLVFPLMGPCLCSATLRKVTMATRMSAAQQLLRALENLHNAGIVHRDLNERNCMWGMVPTHKLSRSAKYKTLGRPLKQTIPFVDLWKVGELVRPIEVPESLRTEEFYLGDFGIAMKLGDSTVQRGYPPMEFCSPDRLHRKYPSFACDMWSYMVIFSRLYLGFPPFPTYLKGGIISGIVRSLGPLPEDWKGLYTHPGGLDSWYDQNEGPDPNNDLTSTIAYFRPDADPVEREHVHSIMSRVFTYCPEKRLTATQLLQDSSFRAIMERYGC</sequence>
<feature type="domain" description="Protein kinase" evidence="8">
    <location>
        <begin position="64"/>
        <end position="398"/>
    </location>
</feature>
<feature type="region of interest" description="Disordered" evidence="7">
    <location>
        <begin position="1"/>
        <end position="21"/>
    </location>
</feature>
<keyword evidence="10" id="KW-1185">Reference proteome</keyword>
<evidence type="ECO:0000256" key="1">
    <source>
        <dbReference type="ARBA" id="ARBA00022527"/>
    </source>
</evidence>
<dbReference type="InterPro" id="IPR051175">
    <property type="entry name" value="CLK_kinases"/>
</dbReference>
<dbReference type="InterPro" id="IPR000719">
    <property type="entry name" value="Prot_kinase_dom"/>
</dbReference>
<keyword evidence="1" id="KW-0723">Serine/threonine-protein kinase</keyword>
<keyword evidence="4" id="KW-0418">Kinase</keyword>
<dbReference type="Gene3D" id="1.10.510.10">
    <property type="entry name" value="Transferase(Phosphotransferase) domain 1"/>
    <property type="match status" value="1"/>
</dbReference>
<dbReference type="CDD" id="cd00180">
    <property type="entry name" value="PKc"/>
    <property type="match status" value="1"/>
</dbReference>
<evidence type="ECO:0000256" key="2">
    <source>
        <dbReference type="ARBA" id="ARBA00022679"/>
    </source>
</evidence>
<evidence type="ECO:0000259" key="8">
    <source>
        <dbReference type="PROSITE" id="PS50011"/>
    </source>
</evidence>
<dbReference type="InterPro" id="IPR017441">
    <property type="entry name" value="Protein_kinase_ATP_BS"/>
</dbReference>
<evidence type="ECO:0000256" key="6">
    <source>
        <dbReference type="PROSITE-ProRule" id="PRU10141"/>
    </source>
</evidence>
<dbReference type="PANTHER" id="PTHR45646:SF11">
    <property type="entry name" value="SERINE_THREONINE-PROTEIN KINASE DOA"/>
    <property type="match status" value="1"/>
</dbReference>
<comment type="caution">
    <text evidence="9">The sequence shown here is derived from an EMBL/GenBank/DDBJ whole genome shotgun (WGS) entry which is preliminary data.</text>
</comment>
<evidence type="ECO:0000313" key="10">
    <source>
        <dbReference type="Proteomes" id="UP001583193"/>
    </source>
</evidence>
<evidence type="ECO:0000256" key="5">
    <source>
        <dbReference type="ARBA" id="ARBA00022840"/>
    </source>
</evidence>
<dbReference type="SUPFAM" id="SSF56112">
    <property type="entry name" value="Protein kinase-like (PK-like)"/>
    <property type="match status" value="1"/>
</dbReference>
<keyword evidence="3 6" id="KW-0547">Nucleotide-binding</keyword>
<protein>
    <recommendedName>
        <fullName evidence="8">Protein kinase domain-containing protein</fullName>
    </recommendedName>
</protein>
<dbReference type="PROSITE" id="PS00107">
    <property type="entry name" value="PROTEIN_KINASE_ATP"/>
    <property type="match status" value="1"/>
</dbReference>
<evidence type="ECO:0000256" key="4">
    <source>
        <dbReference type="ARBA" id="ARBA00022777"/>
    </source>
</evidence>
<organism evidence="9 10">
    <name type="scientific">Paecilomyces lecythidis</name>
    <dbReference type="NCBI Taxonomy" id="3004212"/>
    <lineage>
        <taxon>Eukaryota</taxon>
        <taxon>Fungi</taxon>
        <taxon>Dikarya</taxon>
        <taxon>Ascomycota</taxon>
        <taxon>Pezizomycotina</taxon>
        <taxon>Eurotiomycetes</taxon>
        <taxon>Eurotiomycetidae</taxon>
        <taxon>Eurotiales</taxon>
        <taxon>Thermoascaceae</taxon>
        <taxon>Paecilomyces</taxon>
    </lineage>
</organism>
<dbReference type="EMBL" id="JAVDPF010000019">
    <property type="protein sequence ID" value="KAL1874694.1"/>
    <property type="molecule type" value="Genomic_DNA"/>
</dbReference>
<keyword evidence="5 6" id="KW-0067">ATP-binding</keyword>
<dbReference type="PANTHER" id="PTHR45646">
    <property type="entry name" value="SERINE/THREONINE-PROTEIN KINASE DOA-RELATED"/>
    <property type="match status" value="1"/>
</dbReference>
<dbReference type="PROSITE" id="PS50011">
    <property type="entry name" value="PROTEIN_KINASE_DOM"/>
    <property type="match status" value="1"/>
</dbReference>
<evidence type="ECO:0000256" key="7">
    <source>
        <dbReference type="SAM" id="MobiDB-lite"/>
    </source>
</evidence>
<dbReference type="Proteomes" id="UP001583193">
    <property type="component" value="Unassembled WGS sequence"/>
</dbReference>
<keyword evidence="2" id="KW-0808">Transferase</keyword>
<evidence type="ECO:0000256" key="3">
    <source>
        <dbReference type="ARBA" id="ARBA00022741"/>
    </source>
</evidence>
<evidence type="ECO:0000313" key="9">
    <source>
        <dbReference type="EMBL" id="KAL1874694.1"/>
    </source>
</evidence>
<dbReference type="InterPro" id="IPR011009">
    <property type="entry name" value="Kinase-like_dom_sf"/>
</dbReference>
<dbReference type="Pfam" id="PF00069">
    <property type="entry name" value="Pkinase"/>
    <property type="match status" value="2"/>
</dbReference>
<proteinExistence type="predicted"/>
<reference evidence="9 10" key="1">
    <citation type="journal article" date="2024" name="IMA Fungus">
        <title>IMA Genome - F19 : A genome assembly and annotation guide to empower mycologists, including annotated draft genome sequences of Ceratocystis pirilliformis, Diaporthe australafricana, Fusarium ophioides, Paecilomyces lecythidis, and Sporothrix stenoceras.</title>
        <authorList>
            <person name="Aylward J."/>
            <person name="Wilson A.M."/>
            <person name="Visagie C.M."/>
            <person name="Spraker J."/>
            <person name="Barnes I."/>
            <person name="Buitendag C."/>
            <person name="Ceriani C."/>
            <person name="Del Mar Angel L."/>
            <person name="du Plessis D."/>
            <person name="Fuchs T."/>
            <person name="Gasser K."/>
            <person name="Kramer D."/>
            <person name="Li W."/>
            <person name="Munsamy K."/>
            <person name="Piso A."/>
            <person name="Price J.L."/>
            <person name="Sonnekus B."/>
            <person name="Thomas C."/>
            <person name="van der Nest A."/>
            <person name="van Dijk A."/>
            <person name="van Heerden A."/>
            <person name="van Vuuren N."/>
            <person name="Yilmaz N."/>
            <person name="Duong T.A."/>
            <person name="van der Merwe N.A."/>
            <person name="Wingfield M.J."/>
            <person name="Wingfield B.D."/>
        </authorList>
    </citation>
    <scope>NUCLEOTIDE SEQUENCE [LARGE SCALE GENOMIC DNA]</scope>
    <source>
        <strain evidence="9 10">CMW 18167</strain>
    </source>
</reference>
<accession>A0ABR3XGB9</accession>
<gene>
    <name evidence="9" type="ORF">Plec18167_005926</name>
</gene>
<name>A0ABR3XGB9_9EURO</name>
<dbReference type="Gene3D" id="3.30.200.20">
    <property type="entry name" value="Phosphorylase Kinase, domain 1"/>
    <property type="match status" value="1"/>
</dbReference>